<keyword evidence="1" id="KW-0472">Membrane</keyword>
<reference evidence="2" key="1">
    <citation type="submission" date="2023-07" db="EMBL/GenBank/DDBJ databases">
        <authorList>
            <person name="Pelsma A.J. K."/>
        </authorList>
    </citation>
    <scope>NUCLEOTIDE SEQUENCE</scope>
</reference>
<organism evidence="2">
    <name type="scientific">freshwater sediment metagenome</name>
    <dbReference type="NCBI Taxonomy" id="556182"/>
    <lineage>
        <taxon>unclassified sequences</taxon>
        <taxon>metagenomes</taxon>
        <taxon>ecological metagenomes</taxon>
    </lineage>
</organism>
<sequence length="56" mass="6074">MLSWKKLIANIARDPIVFVLQFAVVIFLISMVFAVGSSATSQRAAPAAFDRSAIAY</sequence>
<evidence type="ECO:0000313" key="2">
    <source>
        <dbReference type="EMBL" id="CAJ0863709.1"/>
    </source>
</evidence>
<dbReference type="EMBL" id="OY288114">
    <property type="protein sequence ID" value="CAJ0863709.1"/>
    <property type="molecule type" value="Genomic_DNA"/>
</dbReference>
<keyword evidence="1" id="KW-0812">Transmembrane</keyword>
<accession>A0AA48LYN3</accession>
<keyword evidence="1" id="KW-1133">Transmembrane helix</keyword>
<protein>
    <submittedName>
        <fullName evidence="2">Uncharacterized protein</fullName>
    </submittedName>
</protein>
<dbReference type="AlphaFoldDB" id="A0AA48LYN3"/>
<evidence type="ECO:0000256" key="1">
    <source>
        <dbReference type="SAM" id="Phobius"/>
    </source>
</evidence>
<name>A0AA48LYN3_9ZZZZ</name>
<gene>
    <name evidence="2" type="ORF">AMST5_01605</name>
</gene>
<proteinExistence type="predicted"/>
<feature type="transmembrane region" description="Helical" evidence="1">
    <location>
        <begin position="16"/>
        <end position="35"/>
    </location>
</feature>